<evidence type="ECO:0000256" key="11">
    <source>
        <dbReference type="ARBA" id="ARBA00022989"/>
    </source>
</evidence>
<dbReference type="InterPro" id="IPR009011">
    <property type="entry name" value="Man6P_isomerase_rcpt-bd_dom_sf"/>
</dbReference>
<feature type="signal peptide" evidence="20">
    <location>
        <begin position="1"/>
        <end position="16"/>
    </location>
</feature>
<dbReference type="PROSITE" id="PS51914">
    <property type="entry name" value="MRH"/>
    <property type="match status" value="1"/>
</dbReference>
<evidence type="ECO:0000256" key="4">
    <source>
        <dbReference type="ARBA" id="ARBA00004614"/>
    </source>
</evidence>
<dbReference type="InterPro" id="IPR044865">
    <property type="entry name" value="MRH_dom"/>
</dbReference>
<keyword evidence="9 20" id="KW-0732">Signal</keyword>
<comment type="similarity">
    <text evidence="5">Belongs to the ATG27 family.</text>
</comment>
<dbReference type="GO" id="GO:0031966">
    <property type="term" value="C:mitochondrial membrane"/>
    <property type="evidence" value="ECO:0007669"/>
    <property type="project" value="UniProtKB-SubCell"/>
</dbReference>
<dbReference type="InterPro" id="IPR018939">
    <property type="entry name" value="Autophagy-rel_prot_27"/>
</dbReference>
<reference evidence="22" key="1">
    <citation type="journal article" date="2023" name="Mol. Plant Microbe Interact.">
        <title>Elucidating the Obligate Nature and Biological Capacity of an Invasive Fungal Corn Pathogen.</title>
        <authorList>
            <person name="MacCready J.S."/>
            <person name="Roggenkamp E.M."/>
            <person name="Gdanetz K."/>
            <person name="Chilvers M.I."/>
        </authorList>
    </citation>
    <scope>NUCLEOTIDE SEQUENCE</scope>
    <source>
        <strain evidence="22">PM02</strain>
    </source>
</reference>
<keyword evidence="14" id="KW-0496">Mitochondrion</keyword>
<keyword evidence="11 19" id="KW-1133">Transmembrane helix</keyword>
<feature type="region of interest" description="Disordered" evidence="18">
    <location>
        <begin position="155"/>
        <end position="201"/>
    </location>
</feature>
<evidence type="ECO:0000256" key="12">
    <source>
        <dbReference type="ARBA" id="ARBA00023006"/>
    </source>
</evidence>
<keyword evidence="12" id="KW-0072">Autophagy</keyword>
<name>A0AAD9MGH4_9PEZI</name>
<evidence type="ECO:0000256" key="20">
    <source>
        <dbReference type="SAM" id="SignalP"/>
    </source>
</evidence>
<keyword evidence="10" id="KW-0653">Protein transport</keyword>
<dbReference type="AlphaFoldDB" id="A0AAD9MGH4"/>
<dbReference type="PANTHER" id="PTHR15071">
    <property type="entry name" value="MANNOSE-6-PHOSPHATE RECEPTOR FAMILY MEMBER"/>
    <property type="match status" value="1"/>
</dbReference>
<feature type="compositionally biased region" description="Basic and acidic residues" evidence="18">
    <location>
        <begin position="169"/>
        <end position="189"/>
    </location>
</feature>
<evidence type="ECO:0000256" key="7">
    <source>
        <dbReference type="ARBA" id="ARBA00022448"/>
    </source>
</evidence>
<evidence type="ECO:0000256" key="17">
    <source>
        <dbReference type="ARBA" id="ARBA00023329"/>
    </source>
</evidence>
<dbReference type="GO" id="GO:0030659">
    <property type="term" value="C:cytoplasmic vesicle membrane"/>
    <property type="evidence" value="ECO:0007669"/>
    <property type="project" value="UniProtKB-SubCell"/>
</dbReference>
<evidence type="ECO:0000313" key="22">
    <source>
        <dbReference type="EMBL" id="KAK2071866.1"/>
    </source>
</evidence>
<keyword evidence="16" id="KW-1015">Disulfide bond</keyword>
<sequence>MALLLTLLLTPAPAASFDCRKLIVNDHKFDFWDLRGPHSVVTSEFDALANTYRNTTYTLDLCAPLKRKDNTKKECPNGTRVCAITHAIEKEDPTKNFIESVIPIAGQLGSIFEWEAERLSRSVTPGDESKEGVRLVFKGGNYQKQTQRAVVELRCDRNKTGTEGEVDPEDKYTRPPEEDASAKRRRDEAGNTPLDEQDGWTERQVKNEGAAIIWDKYEESADRSEKVLYLTWHTKYACETSFDEPNGSSRSWGVLTWLFVLFFLGTATYLIFGSWLNYNRYGARGWDLLPHVIAIPLRPFSPTDLDIVSGRC</sequence>
<dbReference type="Pfam" id="PF09451">
    <property type="entry name" value="ATG27"/>
    <property type="match status" value="1"/>
</dbReference>
<feature type="domain" description="MRH" evidence="21">
    <location>
        <begin position="17"/>
        <end position="240"/>
    </location>
</feature>
<evidence type="ECO:0000256" key="10">
    <source>
        <dbReference type="ARBA" id="ARBA00022927"/>
    </source>
</evidence>
<evidence type="ECO:0000256" key="1">
    <source>
        <dbReference type="ARBA" id="ARBA00004304"/>
    </source>
</evidence>
<dbReference type="GO" id="GO:0015031">
    <property type="term" value="P:protein transport"/>
    <property type="evidence" value="ECO:0007669"/>
    <property type="project" value="UniProtKB-KW"/>
</dbReference>
<keyword evidence="7" id="KW-0813">Transport</keyword>
<evidence type="ECO:0000256" key="6">
    <source>
        <dbReference type="ARBA" id="ARBA00013776"/>
    </source>
</evidence>
<dbReference type="Gene3D" id="2.70.130.10">
    <property type="entry name" value="Mannose-6-phosphate receptor binding domain"/>
    <property type="match status" value="1"/>
</dbReference>
<feature type="chain" id="PRO_5041925361" description="Autophagy-related protein 27" evidence="20">
    <location>
        <begin position="17"/>
        <end position="312"/>
    </location>
</feature>
<dbReference type="GO" id="GO:0034045">
    <property type="term" value="C:phagophore assembly site membrane"/>
    <property type="evidence" value="ECO:0007669"/>
    <property type="project" value="UniProtKB-SubCell"/>
</dbReference>
<evidence type="ECO:0000256" key="15">
    <source>
        <dbReference type="ARBA" id="ARBA00023136"/>
    </source>
</evidence>
<evidence type="ECO:0000256" key="3">
    <source>
        <dbReference type="ARBA" id="ARBA00004472"/>
    </source>
</evidence>
<evidence type="ECO:0000256" key="8">
    <source>
        <dbReference type="ARBA" id="ARBA00022692"/>
    </source>
</evidence>
<keyword evidence="23" id="KW-1185">Reference proteome</keyword>
<evidence type="ECO:0000256" key="2">
    <source>
        <dbReference type="ARBA" id="ARBA00004358"/>
    </source>
</evidence>
<keyword evidence="8 19" id="KW-0812">Transmembrane</keyword>
<dbReference type="PANTHER" id="PTHR15071:SF13">
    <property type="entry name" value="AUTOPHAGY-RELATED PROTEIN 27"/>
    <property type="match status" value="1"/>
</dbReference>
<evidence type="ECO:0000256" key="13">
    <source>
        <dbReference type="ARBA" id="ARBA00023034"/>
    </source>
</evidence>
<keyword evidence="15 19" id="KW-0472">Membrane</keyword>
<evidence type="ECO:0000256" key="16">
    <source>
        <dbReference type="ARBA" id="ARBA00023157"/>
    </source>
</evidence>
<evidence type="ECO:0000259" key="21">
    <source>
        <dbReference type="PROSITE" id="PS51914"/>
    </source>
</evidence>
<keyword evidence="13" id="KW-0333">Golgi apparatus</keyword>
<evidence type="ECO:0000256" key="9">
    <source>
        <dbReference type="ARBA" id="ARBA00022729"/>
    </source>
</evidence>
<accession>A0AAD9MGH4</accession>
<evidence type="ECO:0000313" key="23">
    <source>
        <dbReference type="Proteomes" id="UP001217918"/>
    </source>
</evidence>
<evidence type="ECO:0000256" key="19">
    <source>
        <dbReference type="SAM" id="Phobius"/>
    </source>
</evidence>
<protein>
    <recommendedName>
        <fullName evidence="6">Autophagy-related protein 27</fullName>
    </recommendedName>
</protein>
<feature type="transmembrane region" description="Helical" evidence="19">
    <location>
        <begin position="252"/>
        <end position="272"/>
    </location>
</feature>
<dbReference type="GO" id="GO:0000139">
    <property type="term" value="C:Golgi membrane"/>
    <property type="evidence" value="ECO:0007669"/>
    <property type="project" value="UniProtKB-SubCell"/>
</dbReference>
<dbReference type="GO" id="GO:0006914">
    <property type="term" value="P:autophagy"/>
    <property type="evidence" value="ECO:0007669"/>
    <property type="project" value="UniProtKB-KW"/>
</dbReference>
<comment type="caution">
    <text evidence="22">The sequence shown here is derived from an EMBL/GenBank/DDBJ whole genome shotgun (WGS) entry which is preliminary data.</text>
</comment>
<gene>
    <name evidence="22" type="ORF">P8C59_006256</name>
</gene>
<proteinExistence type="inferred from homology"/>
<dbReference type="Proteomes" id="UP001217918">
    <property type="component" value="Unassembled WGS sequence"/>
</dbReference>
<evidence type="ECO:0000256" key="18">
    <source>
        <dbReference type="SAM" id="MobiDB-lite"/>
    </source>
</evidence>
<evidence type="ECO:0000256" key="5">
    <source>
        <dbReference type="ARBA" id="ARBA00005363"/>
    </source>
</evidence>
<keyword evidence="17" id="KW-0968">Cytoplasmic vesicle</keyword>
<evidence type="ECO:0000256" key="14">
    <source>
        <dbReference type="ARBA" id="ARBA00023128"/>
    </source>
</evidence>
<organism evidence="22 23">
    <name type="scientific">Phyllachora maydis</name>
    <dbReference type="NCBI Taxonomy" id="1825666"/>
    <lineage>
        <taxon>Eukaryota</taxon>
        <taxon>Fungi</taxon>
        <taxon>Dikarya</taxon>
        <taxon>Ascomycota</taxon>
        <taxon>Pezizomycotina</taxon>
        <taxon>Sordariomycetes</taxon>
        <taxon>Sordariomycetidae</taxon>
        <taxon>Phyllachorales</taxon>
        <taxon>Phyllachoraceae</taxon>
        <taxon>Phyllachora</taxon>
    </lineage>
</organism>
<comment type="subcellular location">
    <subcellularLocation>
        <location evidence="2">Cytoplasmic vesicle membrane</location>
        <topology evidence="2">Single-pass type I membrane protein</topology>
    </subcellularLocation>
    <subcellularLocation>
        <location evidence="4">Golgi apparatus membrane</location>
        <topology evidence="4">Single-pass type I membrane protein</topology>
    </subcellularLocation>
    <subcellularLocation>
        <location evidence="1">Mitochondrion membrane</location>
        <topology evidence="1">Single-pass membrane protein</topology>
    </subcellularLocation>
    <subcellularLocation>
        <location evidence="3">Preautophagosomal structure membrane</location>
        <topology evidence="3">Single-pass type I membrane protein</topology>
    </subcellularLocation>
</comment>
<dbReference type="EMBL" id="JAQQPM010000005">
    <property type="protein sequence ID" value="KAK2071866.1"/>
    <property type="molecule type" value="Genomic_DNA"/>
</dbReference>